<keyword evidence="1" id="KW-1133">Transmembrane helix</keyword>
<organism evidence="2 3">
    <name type="scientific">Chromobacterium sphagni</name>
    <dbReference type="NCBI Taxonomy" id="1903179"/>
    <lineage>
        <taxon>Bacteria</taxon>
        <taxon>Pseudomonadati</taxon>
        <taxon>Pseudomonadota</taxon>
        <taxon>Betaproteobacteria</taxon>
        <taxon>Neisseriales</taxon>
        <taxon>Chromobacteriaceae</taxon>
        <taxon>Chromobacterium</taxon>
    </lineage>
</organism>
<keyword evidence="3" id="KW-1185">Reference proteome</keyword>
<evidence type="ECO:0000313" key="3">
    <source>
        <dbReference type="Proteomes" id="UP000180280"/>
    </source>
</evidence>
<comment type="caution">
    <text evidence="2">The sequence shown here is derived from an EMBL/GenBank/DDBJ whole genome shotgun (WGS) entry which is preliminary data.</text>
</comment>
<dbReference type="Proteomes" id="UP000180280">
    <property type="component" value="Unassembled WGS sequence"/>
</dbReference>
<evidence type="ECO:0000313" key="2">
    <source>
        <dbReference type="EMBL" id="OHX19673.1"/>
    </source>
</evidence>
<name>A0ABX3CBX5_9NEIS</name>
<protein>
    <submittedName>
        <fullName evidence="2">Uncharacterized protein</fullName>
    </submittedName>
</protein>
<gene>
    <name evidence="2" type="ORF">BI344_17085</name>
</gene>
<reference evidence="2 3" key="1">
    <citation type="submission" date="2016-09" db="EMBL/GenBank/DDBJ databases">
        <title>Chromobacterium muskegensis sp. nov., an insecticidal bacterium isolated from Sphagnum bogs.</title>
        <authorList>
            <person name="Sparks M.E."/>
            <person name="Blackburn M.B."/>
            <person name="Gundersen-Rindal D.E."/>
            <person name="Mitchell A."/>
            <person name="Farrar R."/>
            <person name="Kuhar D."/>
        </authorList>
    </citation>
    <scope>NUCLEOTIDE SEQUENCE [LARGE SCALE GENOMIC DNA]</scope>
    <source>
        <strain evidence="2 3">14B-1</strain>
    </source>
</reference>
<sequence>MRRFGLLYYLPGLLINVIHSQAFSSAEFLFQLSIFCGDSRFDLTIRCAKLLLTLLLGLVISRFIFTQVFRTLYSSLSRRRIRQRLEL</sequence>
<keyword evidence="1" id="KW-0472">Membrane</keyword>
<dbReference type="EMBL" id="MKCT01000029">
    <property type="protein sequence ID" value="OHX19673.1"/>
    <property type="molecule type" value="Genomic_DNA"/>
</dbReference>
<keyword evidence="1" id="KW-0812">Transmembrane</keyword>
<accession>A0ABX3CBX5</accession>
<feature type="transmembrane region" description="Helical" evidence="1">
    <location>
        <begin position="50"/>
        <end position="73"/>
    </location>
</feature>
<proteinExistence type="predicted"/>
<evidence type="ECO:0000256" key="1">
    <source>
        <dbReference type="SAM" id="Phobius"/>
    </source>
</evidence>